<gene>
    <name evidence="7" type="primary">m48.2</name>
    <name evidence="4" type="synonym">SCP</name>
</gene>
<keyword evidence="1 4" id="KW-0167">Capsid protein</keyword>
<evidence type="ECO:0000313" key="8">
    <source>
        <dbReference type="Proteomes" id="UP000114645"/>
    </source>
</evidence>
<comment type="subcellular location">
    <subcellularLocation>
        <location evidence="4">Virion</location>
    </subcellularLocation>
    <subcellularLocation>
        <location evidence="4">Host nucleus</location>
    </subcellularLocation>
</comment>
<organism evidence="7 9">
    <name type="scientific">Murid herpesvirus 1</name>
    <name type="common">MuHV-1</name>
    <name type="synonym">Mouse cytomegalovirus</name>
    <dbReference type="NCBI Taxonomy" id="10366"/>
    <lineage>
        <taxon>Viruses</taxon>
        <taxon>Duplodnaviria</taxon>
        <taxon>Heunggongvirae</taxon>
        <taxon>Peploviricota</taxon>
        <taxon>Herviviricetes</taxon>
        <taxon>Herpesvirales</taxon>
        <taxon>Orthoherpesviridae</taxon>
        <taxon>Betaherpesvirinae</taxon>
        <taxon>Muromegalovirus</taxon>
        <taxon>Muromegalovirus muridbeta1</taxon>
    </lineage>
</organism>
<evidence type="ECO:0000313" key="7">
    <source>
        <dbReference type="EMBL" id="CCE57055.1"/>
    </source>
</evidence>
<keyword evidence="3 4" id="KW-0946">Virion</keyword>
<accession>H2A286</accession>
<comment type="similarity">
    <text evidence="4">Belongs to the herpesviridae small capsomere-interacting protein family.</text>
</comment>
<dbReference type="Proteomes" id="UP000114645">
    <property type="component" value="Segment"/>
</dbReference>
<dbReference type="Pfam" id="PF17086">
    <property type="entry name" value="HV_small_capsid"/>
    <property type="match status" value="1"/>
</dbReference>
<feature type="compositionally biased region" description="Gly residues" evidence="5">
    <location>
        <begin position="10"/>
        <end position="33"/>
    </location>
</feature>
<dbReference type="GO" id="GO:0042025">
    <property type="term" value="C:host cell nucleus"/>
    <property type="evidence" value="ECO:0007669"/>
    <property type="project" value="UniProtKB-SubCell"/>
</dbReference>
<comment type="subunit">
    <text evidence="4">Interacts with the major capsid protein/MCP.</text>
</comment>
<evidence type="ECO:0000313" key="6">
    <source>
        <dbReference type="EMBL" id="CCE56727.1"/>
    </source>
</evidence>
<name>H2A286_MUHV1</name>
<evidence type="ECO:0000256" key="2">
    <source>
        <dbReference type="ARBA" id="ARBA00022562"/>
    </source>
</evidence>
<reference evidence="8 9" key="2">
    <citation type="journal article" date="2013" name="Virology">
        <title>The genome of murine cytomegalovirus is shaped by purifying selection and extensive recombination.</title>
        <authorList>
            <person name="Smith L.M."/>
            <person name="McWhorter A.R."/>
            <person name="Shellam G.R."/>
            <person name="Redwood A.J."/>
        </authorList>
    </citation>
    <scope>NUCLEOTIDE SEQUENCE [LARGE SCALE GENOMIC DNA]</scope>
    <source>
        <strain evidence="6">C4B</strain>
        <strain evidence="7">N1</strain>
    </source>
</reference>
<dbReference type="GO" id="GO:0016032">
    <property type="term" value="P:viral process"/>
    <property type="evidence" value="ECO:0007669"/>
    <property type="project" value="UniProtKB-UniRule"/>
</dbReference>
<feature type="region of interest" description="Disordered" evidence="5">
    <location>
        <begin position="1"/>
        <end position="46"/>
    </location>
</feature>
<evidence type="ECO:0000256" key="1">
    <source>
        <dbReference type="ARBA" id="ARBA00022561"/>
    </source>
</evidence>
<dbReference type="GO" id="GO:0019028">
    <property type="term" value="C:viral capsid"/>
    <property type="evidence" value="ECO:0007669"/>
    <property type="project" value="UniProtKB-UniRule"/>
</dbReference>
<dbReference type="HAMAP" id="MF_04021">
    <property type="entry name" value="HSV_SCP_betahv"/>
    <property type="match status" value="1"/>
</dbReference>
<reference evidence="7" key="1">
    <citation type="submission" date="2011-10" db="EMBL/GenBank/DDBJ databases">
        <authorList>
            <person name="Smith L."/>
        </authorList>
    </citation>
    <scope>NUCLEOTIDE SEQUENCE</scope>
    <source>
        <strain evidence="6">C4B</strain>
        <strain evidence="7">N1</strain>
    </source>
</reference>
<dbReference type="EMBL" id="HE610454">
    <property type="protein sequence ID" value="CCE57055.1"/>
    <property type="molecule type" value="Genomic_DNA"/>
</dbReference>
<proteinExistence type="inferred from homology"/>
<dbReference type="Proteomes" id="UP000122533">
    <property type="component" value="Segment"/>
</dbReference>
<evidence type="ECO:0000313" key="9">
    <source>
        <dbReference type="Proteomes" id="UP000122533"/>
    </source>
</evidence>
<evidence type="ECO:0000256" key="5">
    <source>
        <dbReference type="SAM" id="MobiDB-lite"/>
    </source>
</evidence>
<protein>
    <recommendedName>
        <fullName evidence="4">Small capsomere-interacting protein</fullName>
    </recommendedName>
</protein>
<sequence>MSTNVSSAASGGGSSGGSSGASSGGGGGGGSGGSSKKEEERRKQFGANVLNLAPAMVAQPVISTMIPKYMKMGGHEDKLAYQLDLLRMLSIAKKATVIQ</sequence>
<comment type="function">
    <text evidence="4">Participates in the assembly of the infectious particles by decorating the outer surface of the capsid shell and thus forming a layer between the capsid and the tegument. Complexes composed of the major capsid protein and small capsomere-interacting protein/SCP assemble together in the host cytoplasm and are translocated to the nucleus, where they accumulate and participate in capsid assembly.</text>
</comment>
<evidence type="ECO:0000256" key="4">
    <source>
        <dbReference type="HAMAP-Rule" id="MF_04021"/>
    </source>
</evidence>
<dbReference type="EMBL" id="HE610452">
    <property type="protein sequence ID" value="CCE56727.1"/>
    <property type="molecule type" value="Genomic_DNA"/>
</dbReference>
<organismHost>
    <name type="scientific">Mus musculus</name>
    <name type="common">Mouse</name>
    <dbReference type="NCBI Taxonomy" id="10090"/>
</organismHost>
<evidence type="ECO:0000256" key="3">
    <source>
        <dbReference type="ARBA" id="ARBA00022844"/>
    </source>
</evidence>
<keyword evidence="2 4" id="KW-1048">Host nucleus</keyword>
<dbReference type="InterPro" id="IPR031385">
    <property type="entry name" value="HV_small_capsid"/>
</dbReference>